<dbReference type="PANTHER" id="PTHR46481:SF10">
    <property type="entry name" value="ZINC FINGER BED DOMAIN-CONTAINING PROTEIN 39"/>
    <property type="match status" value="1"/>
</dbReference>
<proteinExistence type="predicted"/>
<keyword evidence="4" id="KW-0862">Zinc</keyword>
<dbReference type="EMBL" id="CAJNOJ010001442">
    <property type="protein sequence ID" value="CAF1551253.1"/>
    <property type="molecule type" value="Genomic_DNA"/>
</dbReference>
<dbReference type="PANTHER" id="PTHR46481">
    <property type="entry name" value="ZINC FINGER BED DOMAIN-CONTAINING PROTEIN 4"/>
    <property type="match status" value="1"/>
</dbReference>
<organism evidence="6 9">
    <name type="scientific">Adineta ricciae</name>
    <name type="common">Rotifer</name>
    <dbReference type="NCBI Taxonomy" id="249248"/>
    <lineage>
        <taxon>Eukaryota</taxon>
        <taxon>Metazoa</taxon>
        <taxon>Spiralia</taxon>
        <taxon>Gnathifera</taxon>
        <taxon>Rotifera</taxon>
        <taxon>Eurotatoria</taxon>
        <taxon>Bdelloidea</taxon>
        <taxon>Adinetida</taxon>
        <taxon>Adinetidae</taxon>
        <taxon>Adineta</taxon>
    </lineage>
</organism>
<name>A0A815X6K2_ADIRI</name>
<evidence type="ECO:0000256" key="1">
    <source>
        <dbReference type="ARBA" id="ARBA00004123"/>
    </source>
</evidence>
<evidence type="ECO:0000313" key="6">
    <source>
        <dbReference type="EMBL" id="CAF1551253.1"/>
    </source>
</evidence>
<dbReference type="OrthoDB" id="10050627at2759"/>
<reference evidence="6" key="1">
    <citation type="submission" date="2021-02" db="EMBL/GenBank/DDBJ databases">
        <authorList>
            <person name="Nowell W R."/>
        </authorList>
    </citation>
    <scope>NUCLEOTIDE SEQUENCE</scope>
</reference>
<keyword evidence="8" id="KW-1185">Reference proteome</keyword>
<evidence type="ECO:0000256" key="3">
    <source>
        <dbReference type="ARBA" id="ARBA00022771"/>
    </source>
</evidence>
<feature type="non-terminal residue" evidence="6">
    <location>
        <position position="1"/>
    </location>
</feature>
<dbReference type="InterPro" id="IPR012337">
    <property type="entry name" value="RNaseH-like_sf"/>
</dbReference>
<accession>A0A815X6K2</accession>
<protein>
    <submittedName>
        <fullName evidence="6">Uncharacterized protein</fullName>
    </submittedName>
</protein>
<dbReference type="Proteomes" id="UP000663852">
    <property type="component" value="Unassembled WGS sequence"/>
</dbReference>
<dbReference type="InterPro" id="IPR052035">
    <property type="entry name" value="ZnF_BED_domain_contain"/>
</dbReference>
<keyword evidence="3" id="KW-0863">Zinc-finger</keyword>
<evidence type="ECO:0000313" key="8">
    <source>
        <dbReference type="Proteomes" id="UP000663828"/>
    </source>
</evidence>
<evidence type="ECO:0000313" key="9">
    <source>
        <dbReference type="Proteomes" id="UP000663852"/>
    </source>
</evidence>
<evidence type="ECO:0000256" key="4">
    <source>
        <dbReference type="ARBA" id="ARBA00022833"/>
    </source>
</evidence>
<gene>
    <name evidence="6" type="ORF">EDS130_LOCUS46021</name>
    <name evidence="7" type="ORF">XAT740_LOCUS57949</name>
</gene>
<keyword evidence="2" id="KW-0479">Metal-binding</keyword>
<keyword evidence="5" id="KW-0539">Nucleus</keyword>
<dbReference type="AlphaFoldDB" id="A0A815X6K2"/>
<dbReference type="SUPFAM" id="SSF53098">
    <property type="entry name" value="Ribonuclease H-like"/>
    <property type="match status" value="1"/>
</dbReference>
<evidence type="ECO:0000256" key="5">
    <source>
        <dbReference type="ARBA" id="ARBA00023242"/>
    </source>
</evidence>
<dbReference type="Proteomes" id="UP000663828">
    <property type="component" value="Unassembled WGS sequence"/>
</dbReference>
<comment type="caution">
    <text evidence="6">The sequence shown here is derived from an EMBL/GenBank/DDBJ whole genome shotgun (WGS) entry which is preliminary data.</text>
</comment>
<evidence type="ECO:0000256" key="2">
    <source>
        <dbReference type="ARBA" id="ARBA00022723"/>
    </source>
</evidence>
<comment type="subcellular location">
    <subcellularLocation>
        <location evidence="1">Nucleus</location>
    </subcellularLocation>
</comment>
<dbReference type="GO" id="GO:0005634">
    <property type="term" value="C:nucleus"/>
    <property type="evidence" value="ECO:0007669"/>
    <property type="project" value="UniProtKB-SubCell"/>
</dbReference>
<dbReference type="EMBL" id="CAJNOR010012311">
    <property type="protein sequence ID" value="CAF1666929.1"/>
    <property type="molecule type" value="Genomic_DNA"/>
</dbReference>
<dbReference type="GO" id="GO:0008270">
    <property type="term" value="F:zinc ion binding"/>
    <property type="evidence" value="ECO:0007669"/>
    <property type="project" value="UniProtKB-KW"/>
</dbReference>
<sequence>VSKYVDHVYEQSNAHLIQMCKNLKSFCVVVDSWTEHFTGINYCGIALRFVDDDYKLWSFILGCYPYDAPSHSAVHFRTFVDNKLQEYNLQLDISKFVVSDNEPKMLAAFRDKCTRIGCSDHYLNKQLQHGFESPTIHVNKNTVEKVNCEAAQKTFRQVKQLVTDVRRSHRRQQLSMKLQIYSQTRFSGAMIMLDIFRKVFYELPLVIINSNLMDIYNSIDKLSLDDICQFLGPFDEVINTLSEDKRPSLHSVIPLRQCLINMCAIGDDDSTAVAELKVFLAHRIKSAWLITTEHKLATILHPKMKNFENSPDEKDSAISELKLAFDKELSISSSSICLLNSNQDMSLSLSGQNTNGTTLSSKNKSLLTQCFDNVSNVCVKPPNQYQEIDDYLNISDNYNYVYHENDDIDVLSYWKEKKINFPHWRL</sequence>
<evidence type="ECO:0000313" key="7">
    <source>
        <dbReference type="EMBL" id="CAF1666929.1"/>
    </source>
</evidence>